<organism evidence="1 2">
    <name type="scientific">Melipona bicolor</name>
    <dbReference type="NCBI Taxonomy" id="60889"/>
    <lineage>
        <taxon>Eukaryota</taxon>
        <taxon>Metazoa</taxon>
        <taxon>Ecdysozoa</taxon>
        <taxon>Arthropoda</taxon>
        <taxon>Hexapoda</taxon>
        <taxon>Insecta</taxon>
        <taxon>Pterygota</taxon>
        <taxon>Neoptera</taxon>
        <taxon>Endopterygota</taxon>
        <taxon>Hymenoptera</taxon>
        <taxon>Apocrita</taxon>
        <taxon>Aculeata</taxon>
        <taxon>Apoidea</taxon>
        <taxon>Anthophila</taxon>
        <taxon>Apidae</taxon>
        <taxon>Melipona</taxon>
    </lineage>
</organism>
<keyword evidence="2" id="KW-1185">Reference proteome</keyword>
<name>A0AA40KSV9_9HYME</name>
<proteinExistence type="predicted"/>
<accession>A0AA40KSV9</accession>
<dbReference type="AlphaFoldDB" id="A0AA40KSV9"/>
<comment type="caution">
    <text evidence="1">The sequence shown here is derived from an EMBL/GenBank/DDBJ whole genome shotgun (WGS) entry which is preliminary data.</text>
</comment>
<sequence>MLDASEPIAVETSVICHLEKWYGYSEQYGVQLTTSTLKRTFESSSAGDNCKSPLATNRKRRTTFLLIFGRGRSTIDAAKLHVRNWQAAGYFGSSLHRANDSNWIMFPGVVTPLRISVNSGGPLCYPFAATVRANGTLPTPPLADCVSIGRPRRGGMKGSDVAEAWWSGRFTGGEVAIRKVEADESRAVVKAVVRGESSLSSSHTLFFQPPRT</sequence>
<reference evidence="1" key="1">
    <citation type="submission" date="2021-10" db="EMBL/GenBank/DDBJ databases">
        <title>Melipona bicolor Genome sequencing and assembly.</title>
        <authorList>
            <person name="Araujo N.S."/>
            <person name="Arias M.C."/>
        </authorList>
    </citation>
    <scope>NUCLEOTIDE SEQUENCE</scope>
    <source>
        <strain evidence="1">USP_2M_L1-L4_2017</strain>
        <tissue evidence="1">Whole body</tissue>
    </source>
</reference>
<dbReference type="EMBL" id="JAHYIQ010000006">
    <property type="protein sequence ID" value="KAK1131638.1"/>
    <property type="molecule type" value="Genomic_DNA"/>
</dbReference>
<evidence type="ECO:0000313" key="1">
    <source>
        <dbReference type="EMBL" id="KAK1131638.1"/>
    </source>
</evidence>
<protein>
    <submittedName>
        <fullName evidence="1">Uncharacterized protein</fullName>
    </submittedName>
</protein>
<gene>
    <name evidence="1" type="ORF">K0M31_017928</name>
</gene>
<evidence type="ECO:0000313" key="2">
    <source>
        <dbReference type="Proteomes" id="UP001177670"/>
    </source>
</evidence>
<dbReference type="Proteomes" id="UP001177670">
    <property type="component" value="Unassembled WGS sequence"/>
</dbReference>